<keyword evidence="4" id="KW-0808">Transferase</keyword>
<dbReference type="InterPro" id="IPR004358">
    <property type="entry name" value="Sig_transdc_His_kin-like_C"/>
</dbReference>
<feature type="domain" description="Histidine kinase" evidence="8">
    <location>
        <begin position="269"/>
        <end position="482"/>
    </location>
</feature>
<keyword evidence="6" id="KW-0175">Coiled coil</keyword>
<dbReference type="GO" id="GO:0000156">
    <property type="term" value="F:phosphorelay response regulator activity"/>
    <property type="evidence" value="ECO:0007669"/>
    <property type="project" value="TreeGrafter"/>
</dbReference>
<keyword evidence="7" id="KW-0812">Transmembrane</keyword>
<keyword evidence="10" id="KW-1185">Reference proteome</keyword>
<keyword evidence="7" id="KW-1133">Transmembrane helix</keyword>
<keyword evidence="7" id="KW-0472">Membrane</keyword>
<evidence type="ECO:0000256" key="7">
    <source>
        <dbReference type="SAM" id="Phobius"/>
    </source>
</evidence>
<dbReference type="SMART" id="SM00388">
    <property type="entry name" value="HisKA"/>
    <property type="match status" value="1"/>
</dbReference>
<dbReference type="InterPro" id="IPR036890">
    <property type="entry name" value="HATPase_C_sf"/>
</dbReference>
<dbReference type="GO" id="GO:0007234">
    <property type="term" value="P:osmosensory signaling via phosphorelay pathway"/>
    <property type="evidence" value="ECO:0007669"/>
    <property type="project" value="TreeGrafter"/>
</dbReference>
<dbReference type="InterPro" id="IPR005467">
    <property type="entry name" value="His_kinase_dom"/>
</dbReference>
<proteinExistence type="predicted"/>
<sequence length="483" mass="55476">MKRIRKVGLTNFILLVSSLILVIILIGFSFMQNADSADEIAESWKVKNNIDQISSTISKMESFGLTYRYTNNIKHKEEFRLAEKEYDSLLKSLRYLVRETEQQVNQVNTIEAKMDANLKLLDSILLNPTSNLSSIENDNHRDVHFNDDVSSILKDLLITADVILDKRIRKFTTWKLIILAGLGIATIIVFLSLFNLIKKIRPLIEELLQTQSDLERSNKNLQHTLKDLKISNAEKQREIKAKERAIEEAAKLNESLIVKNQQLDHFAYVASHDLQEPLRTVSNYLEIFQEDFPERVEGEAVMYFNFINKAVERMRNLISGLLSFSRIGTSGQMEEVNLNETLEKIKDDFAVVIEERGIVIEHDPLPTITGYRIEIKQLFQNLISNAIKFTKPEVQPNIKISFDETDNYFNFHIKDNGIGIPEKDFTKVFDMFSRLNSNKDYEGQGIGLAFCQKIVELHLGNIWVSSTIGVGTTVHFTLKKITI</sequence>
<dbReference type="AlphaFoldDB" id="A0A9X1R4M0"/>
<dbReference type="InterPro" id="IPR003661">
    <property type="entry name" value="HisK_dim/P_dom"/>
</dbReference>
<keyword evidence="3" id="KW-0597">Phosphoprotein</keyword>
<dbReference type="PROSITE" id="PS50109">
    <property type="entry name" value="HIS_KIN"/>
    <property type="match status" value="1"/>
</dbReference>
<organism evidence="9 10">
    <name type="scientific">Aequorivita xiaoshiensis</name>
    <dbReference type="NCBI Taxonomy" id="2874476"/>
    <lineage>
        <taxon>Bacteria</taxon>
        <taxon>Pseudomonadati</taxon>
        <taxon>Bacteroidota</taxon>
        <taxon>Flavobacteriia</taxon>
        <taxon>Flavobacteriales</taxon>
        <taxon>Flavobacteriaceae</taxon>
        <taxon>Aequorivita</taxon>
    </lineage>
</organism>
<dbReference type="Gene3D" id="3.30.565.10">
    <property type="entry name" value="Histidine kinase-like ATPase, C-terminal domain"/>
    <property type="match status" value="1"/>
</dbReference>
<evidence type="ECO:0000313" key="10">
    <source>
        <dbReference type="Proteomes" id="UP001139462"/>
    </source>
</evidence>
<comment type="catalytic activity">
    <reaction evidence="1">
        <text>ATP + protein L-histidine = ADP + protein N-phospho-L-histidine.</text>
        <dbReference type="EC" id="2.7.13.3"/>
    </reaction>
</comment>
<accession>A0A9X1R4M0</accession>
<dbReference type="EMBL" id="JAIRBB010000012">
    <property type="protein sequence ID" value="MCG2431822.1"/>
    <property type="molecule type" value="Genomic_DNA"/>
</dbReference>
<dbReference type="Pfam" id="PF00512">
    <property type="entry name" value="HisKA"/>
    <property type="match status" value="1"/>
</dbReference>
<dbReference type="GO" id="GO:0000155">
    <property type="term" value="F:phosphorelay sensor kinase activity"/>
    <property type="evidence" value="ECO:0007669"/>
    <property type="project" value="InterPro"/>
</dbReference>
<reference evidence="9" key="1">
    <citation type="submission" date="2021-09" db="EMBL/GenBank/DDBJ databases">
        <title>Genome of Aequorivita sp. strain F64183.</title>
        <authorList>
            <person name="Wang Y."/>
        </authorList>
    </citation>
    <scope>NUCLEOTIDE SEQUENCE</scope>
    <source>
        <strain evidence="9">F64183</strain>
    </source>
</reference>
<dbReference type="PANTHER" id="PTHR42878:SF15">
    <property type="entry name" value="BACTERIOPHYTOCHROME"/>
    <property type="match status" value="1"/>
</dbReference>
<dbReference type="InterPro" id="IPR050351">
    <property type="entry name" value="BphY/WalK/GraS-like"/>
</dbReference>
<dbReference type="Proteomes" id="UP001139462">
    <property type="component" value="Unassembled WGS sequence"/>
</dbReference>
<dbReference type="FunFam" id="3.30.565.10:FF:000006">
    <property type="entry name" value="Sensor histidine kinase WalK"/>
    <property type="match status" value="1"/>
</dbReference>
<evidence type="ECO:0000256" key="4">
    <source>
        <dbReference type="ARBA" id="ARBA00022679"/>
    </source>
</evidence>
<gene>
    <name evidence="9" type="ORF">K8344_11875</name>
</gene>
<dbReference type="InterPro" id="IPR003594">
    <property type="entry name" value="HATPase_dom"/>
</dbReference>
<name>A0A9X1R4M0_9FLAO</name>
<feature type="transmembrane region" description="Helical" evidence="7">
    <location>
        <begin position="176"/>
        <end position="197"/>
    </location>
</feature>
<protein>
    <recommendedName>
        <fullName evidence="2">histidine kinase</fullName>
        <ecNumber evidence="2">2.7.13.3</ecNumber>
    </recommendedName>
</protein>
<evidence type="ECO:0000259" key="8">
    <source>
        <dbReference type="PROSITE" id="PS50109"/>
    </source>
</evidence>
<dbReference type="SMART" id="SM00387">
    <property type="entry name" value="HATPase_c"/>
    <property type="match status" value="1"/>
</dbReference>
<dbReference type="PRINTS" id="PR00344">
    <property type="entry name" value="BCTRLSENSOR"/>
</dbReference>
<feature type="transmembrane region" description="Helical" evidence="7">
    <location>
        <begin position="12"/>
        <end position="31"/>
    </location>
</feature>
<dbReference type="SUPFAM" id="SSF47384">
    <property type="entry name" value="Homodimeric domain of signal transducing histidine kinase"/>
    <property type="match status" value="1"/>
</dbReference>
<evidence type="ECO:0000256" key="5">
    <source>
        <dbReference type="ARBA" id="ARBA00022777"/>
    </source>
</evidence>
<dbReference type="SUPFAM" id="SSF55874">
    <property type="entry name" value="ATPase domain of HSP90 chaperone/DNA topoisomerase II/histidine kinase"/>
    <property type="match status" value="1"/>
</dbReference>
<feature type="coiled-coil region" evidence="6">
    <location>
        <begin position="204"/>
        <end position="262"/>
    </location>
</feature>
<dbReference type="RefSeq" id="WP_237608902.1">
    <property type="nucleotide sequence ID" value="NZ_JAIRBB010000012.1"/>
</dbReference>
<evidence type="ECO:0000256" key="1">
    <source>
        <dbReference type="ARBA" id="ARBA00000085"/>
    </source>
</evidence>
<comment type="caution">
    <text evidence="9">The sequence shown here is derived from an EMBL/GenBank/DDBJ whole genome shotgun (WGS) entry which is preliminary data.</text>
</comment>
<dbReference type="EC" id="2.7.13.3" evidence="2"/>
<dbReference type="PANTHER" id="PTHR42878">
    <property type="entry name" value="TWO-COMPONENT HISTIDINE KINASE"/>
    <property type="match status" value="1"/>
</dbReference>
<keyword evidence="5" id="KW-0418">Kinase</keyword>
<evidence type="ECO:0000256" key="3">
    <source>
        <dbReference type="ARBA" id="ARBA00022553"/>
    </source>
</evidence>
<evidence type="ECO:0000256" key="2">
    <source>
        <dbReference type="ARBA" id="ARBA00012438"/>
    </source>
</evidence>
<dbReference type="CDD" id="cd00082">
    <property type="entry name" value="HisKA"/>
    <property type="match status" value="1"/>
</dbReference>
<evidence type="ECO:0000256" key="6">
    <source>
        <dbReference type="SAM" id="Coils"/>
    </source>
</evidence>
<dbReference type="InterPro" id="IPR036097">
    <property type="entry name" value="HisK_dim/P_sf"/>
</dbReference>
<evidence type="ECO:0000313" key="9">
    <source>
        <dbReference type="EMBL" id="MCG2431822.1"/>
    </source>
</evidence>
<dbReference type="GO" id="GO:0030295">
    <property type="term" value="F:protein kinase activator activity"/>
    <property type="evidence" value="ECO:0007669"/>
    <property type="project" value="TreeGrafter"/>
</dbReference>
<dbReference type="Gene3D" id="1.10.287.130">
    <property type="match status" value="1"/>
</dbReference>
<dbReference type="Pfam" id="PF02518">
    <property type="entry name" value="HATPase_c"/>
    <property type="match status" value="1"/>
</dbReference>